<reference evidence="12" key="1">
    <citation type="submission" date="2018-03" db="EMBL/GenBank/DDBJ databases">
        <authorList>
            <person name="Guldener U."/>
        </authorList>
    </citation>
    <scope>NUCLEOTIDE SEQUENCE</scope>
</reference>
<protein>
    <recommendedName>
        <fullName evidence="3 9">Protein farnesyltransferase subunit beta</fullName>
        <shortName evidence="9">FTase-beta</shortName>
        <ecNumber evidence="2 9">2.5.1.58</ecNumber>
    </recommendedName>
</protein>
<keyword evidence="4 9" id="KW-0637">Prenyltransferase</keyword>
<keyword evidence="8 9" id="KW-0862">Zinc</keyword>
<keyword evidence="6 9" id="KW-0479">Metal-binding</keyword>
<evidence type="ECO:0000256" key="3">
    <source>
        <dbReference type="ARBA" id="ARBA00015798"/>
    </source>
</evidence>
<evidence type="ECO:0000256" key="7">
    <source>
        <dbReference type="ARBA" id="ARBA00022737"/>
    </source>
</evidence>
<evidence type="ECO:0000256" key="10">
    <source>
        <dbReference type="SAM" id="MobiDB-lite"/>
    </source>
</evidence>
<proteinExistence type="inferred from homology"/>
<dbReference type="GO" id="GO:0008270">
    <property type="term" value="F:zinc ion binding"/>
    <property type="evidence" value="ECO:0007669"/>
    <property type="project" value="UniProtKB-UniRule"/>
</dbReference>
<organism evidence="12 13">
    <name type="scientific">Cephalotrichum gorgonifer</name>
    <dbReference type="NCBI Taxonomy" id="2041049"/>
    <lineage>
        <taxon>Eukaryota</taxon>
        <taxon>Fungi</taxon>
        <taxon>Dikarya</taxon>
        <taxon>Ascomycota</taxon>
        <taxon>Pezizomycotina</taxon>
        <taxon>Sordariomycetes</taxon>
        <taxon>Hypocreomycetidae</taxon>
        <taxon>Microascales</taxon>
        <taxon>Microascaceae</taxon>
        <taxon>Cephalotrichum</taxon>
    </lineage>
</organism>
<dbReference type="FunFam" id="1.50.10.20:FF:000014">
    <property type="entry name" value="Protein farnesyltransferase subunit beta"/>
    <property type="match status" value="1"/>
</dbReference>
<gene>
    <name evidence="12" type="ORF">DNG_07650</name>
</gene>
<dbReference type="AlphaFoldDB" id="A0AAE8SXM0"/>
<dbReference type="CDD" id="cd02893">
    <property type="entry name" value="FTase"/>
    <property type="match status" value="1"/>
</dbReference>
<evidence type="ECO:0000313" key="12">
    <source>
        <dbReference type="EMBL" id="SPO04965.1"/>
    </source>
</evidence>
<keyword evidence="7" id="KW-0677">Repeat</keyword>
<comment type="similarity">
    <text evidence="1 9">Belongs to the protein prenyltransferase subunit beta family.</text>
</comment>
<feature type="domain" description="Prenyltransferase alpha-alpha toroid" evidence="11">
    <location>
        <begin position="86"/>
        <end position="459"/>
    </location>
</feature>
<evidence type="ECO:0000256" key="1">
    <source>
        <dbReference type="ARBA" id="ARBA00010497"/>
    </source>
</evidence>
<sequence length="477" mass="51026">MASQATSAATSTTASTAGDARGETRRGGVADHEPHVPLLFTSLPPIIDGLATPTSTIQDATVKEVLPYLGGAAGRLDYNDLGVPRLMREKHAAFLRKNLGALPAPYIGADASRPWILYWCLAGLALLGEDVSSYRPGLVETARTMQNRSGGFGGGHGQTSHLATTYAVVLALAVVGGEEAYEVIDRRAMWKWLCSLKQPGGGFQMAFGGEVDVRGAYCASVVISLLRLPLELSPDSPAWTPEGTTTLFTNLAEYVQLCQTFEGGISGQPNAEAHGAYAFCALGCLSILDAPHRSILRYLDVPRLVSWLSSRQYAPEGGFSGRTNKLVDGCYSHWVGGCWPLIEACLNGPEGGGAAALPAAKQSLYSREGLIRYIMCCCQDESKRGGLRDKPGKPSDAYHTCYVLSGLSSAQHRWTLDLEDPQTQVPGGLLKWNVSPCTEGEQVFGEGDRVLPVHPIYVIPQGKVDAITEYFGKKSGF</sequence>
<dbReference type="GO" id="GO:0004660">
    <property type="term" value="F:protein farnesyltransferase activity"/>
    <property type="evidence" value="ECO:0007669"/>
    <property type="project" value="UniProtKB-UniRule"/>
</dbReference>
<dbReference type="GO" id="GO:0005965">
    <property type="term" value="C:protein farnesyltransferase complex"/>
    <property type="evidence" value="ECO:0007669"/>
    <property type="project" value="UniProtKB-UniRule"/>
</dbReference>
<evidence type="ECO:0000259" key="11">
    <source>
        <dbReference type="Pfam" id="PF00432"/>
    </source>
</evidence>
<evidence type="ECO:0000256" key="9">
    <source>
        <dbReference type="RuleBase" id="RU365056"/>
    </source>
</evidence>
<dbReference type="GO" id="GO:0097354">
    <property type="term" value="P:prenylation"/>
    <property type="evidence" value="ECO:0007669"/>
    <property type="project" value="UniProtKB-UniRule"/>
</dbReference>
<evidence type="ECO:0000256" key="5">
    <source>
        <dbReference type="ARBA" id="ARBA00022679"/>
    </source>
</evidence>
<dbReference type="PANTHER" id="PTHR11774:SF6">
    <property type="entry name" value="PROTEIN FARNESYLTRANSFERASE SUBUNIT BETA"/>
    <property type="match status" value="1"/>
</dbReference>
<dbReference type="InterPro" id="IPR045089">
    <property type="entry name" value="PGGT1B-like"/>
</dbReference>
<feature type="region of interest" description="Disordered" evidence="10">
    <location>
        <begin position="1"/>
        <end position="31"/>
    </location>
</feature>
<comment type="cofactor">
    <cofactor evidence="9">
        <name>Zn(2+)</name>
        <dbReference type="ChEBI" id="CHEBI:29105"/>
    </cofactor>
    <text evidence="9">Binds 1 zinc ion per subunit.</text>
</comment>
<feature type="compositionally biased region" description="Low complexity" evidence="10">
    <location>
        <begin position="1"/>
        <end position="17"/>
    </location>
</feature>
<dbReference type="SUPFAM" id="SSF48239">
    <property type="entry name" value="Terpenoid cyclases/Protein prenyltransferases"/>
    <property type="match status" value="1"/>
</dbReference>
<comment type="caution">
    <text evidence="12">The sequence shown here is derived from an EMBL/GenBank/DDBJ whole genome shotgun (WGS) entry which is preliminary data.</text>
</comment>
<dbReference type="EMBL" id="ONZQ02000011">
    <property type="protein sequence ID" value="SPO04965.1"/>
    <property type="molecule type" value="Genomic_DNA"/>
</dbReference>
<evidence type="ECO:0000256" key="2">
    <source>
        <dbReference type="ARBA" id="ARBA00012702"/>
    </source>
</evidence>
<dbReference type="InterPro" id="IPR001330">
    <property type="entry name" value="Prenyltrans"/>
</dbReference>
<dbReference type="Pfam" id="PF00432">
    <property type="entry name" value="Prenyltrans"/>
    <property type="match status" value="1"/>
</dbReference>
<dbReference type="Gene3D" id="1.50.10.20">
    <property type="match status" value="1"/>
</dbReference>
<accession>A0AAE8SXM0</accession>
<keyword evidence="5 9" id="KW-0808">Transferase</keyword>
<keyword evidence="13" id="KW-1185">Reference proteome</keyword>
<evidence type="ECO:0000256" key="8">
    <source>
        <dbReference type="ARBA" id="ARBA00022833"/>
    </source>
</evidence>
<dbReference type="InterPro" id="IPR026872">
    <property type="entry name" value="FTB"/>
</dbReference>
<comment type="function">
    <text evidence="9">Catalyzes the transfer of a farnesyl moiety from farnesyl diphosphate to a cysteine at the fourth position from the C-terminus of several proteins. The beta subunit is responsible for peptide-binding.</text>
</comment>
<feature type="compositionally biased region" description="Basic and acidic residues" evidence="10">
    <location>
        <begin position="20"/>
        <end position="31"/>
    </location>
</feature>
<dbReference type="PANTHER" id="PTHR11774">
    <property type="entry name" value="GERANYLGERANYL TRANSFERASE TYPE BETA SUBUNIT"/>
    <property type="match status" value="1"/>
</dbReference>
<evidence type="ECO:0000256" key="6">
    <source>
        <dbReference type="ARBA" id="ARBA00022723"/>
    </source>
</evidence>
<dbReference type="Proteomes" id="UP001187682">
    <property type="component" value="Unassembled WGS sequence"/>
</dbReference>
<dbReference type="EC" id="2.5.1.58" evidence="2 9"/>
<evidence type="ECO:0000313" key="13">
    <source>
        <dbReference type="Proteomes" id="UP001187682"/>
    </source>
</evidence>
<comment type="catalytic activity">
    <reaction evidence="9">
        <text>L-cysteinyl-[protein] + (2E,6E)-farnesyl diphosphate = S-(2E,6E)-farnesyl-L-cysteinyl-[protein] + diphosphate</text>
        <dbReference type="Rhea" id="RHEA:13345"/>
        <dbReference type="Rhea" id="RHEA-COMP:10131"/>
        <dbReference type="Rhea" id="RHEA-COMP:11535"/>
        <dbReference type="ChEBI" id="CHEBI:29950"/>
        <dbReference type="ChEBI" id="CHEBI:33019"/>
        <dbReference type="ChEBI" id="CHEBI:86019"/>
        <dbReference type="ChEBI" id="CHEBI:175763"/>
    </reaction>
</comment>
<name>A0AAE8SXM0_9PEZI</name>
<comment type="subunit">
    <text evidence="9">Heterodimer of an alpha and a beta subunit.</text>
</comment>
<dbReference type="InterPro" id="IPR008930">
    <property type="entry name" value="Terpenoid_cyclase/PrenylTrfase"/>
</dbReference>
<evidence type="ECO:0000256" key="4">
    <source>
        <dbReference type="ARBA" id="ARBA00022602"/>
    </source>
</evidence>